<feature type="region of interest" description="Disordered" evidence="1">
    <location>
        <begin position="279"/>
        <end position="322"/>
    </location>
</feature>
<feature type="compositionally biased region" description="Basic residues" evidence="1">
    <location>
        <begin position="151"/>
        <end position="164"/>
    </location>
</feature>
<comment type="caution">
    <text evidence="2">The sequence shown here is derived from an EMBL/GenBank/DDBJ whole genome shotgun (WGS) entry which is preliminary data.</text>
</comment>
<dbReference type="EMBL" id="JABSTR010000006">
    <property type="protein sequence ID" value="KAH9373965.1"/>
    <property type="molecule type" value="Genomic_DNA"/>
</dbReference>
<protein>
    <submittedName>
        <fullName evidence="2">Uncharacterized protein</fullName>
    </submittedName>
</protein>
<dbReference type="VEuPathDB" id="VectorBase:HLOH_044996"/>
<keyword evidence="3" id="KW-1185">Reference proteome</keyword>
<evidence type="ECO:0000313" key="2">
    <source>
        <dbReference type="EMBL" id="KAH9373965.1"/>
    </source>
</evidence>
<feature type="region of interest" description="Disordered" evidence="1">
    <location>
        <begin position="125"/>
        <end position="182"/>
    </location>
</feature>
<feature type="region of interest" description="Disordered" evidence="1">
    <location>
        <begin position="191"/>
        <end position="210"/>
    </location>
</feature>
<accession>A0A9J6GEU6</accession>
<dbReference type="AlphaFoldDB" id="A0A9J6GEU6"/>
<proteinExistence type="predicted"/>
<name>A0A9J6GEU6_HAELO</name>
<evidence type="ECO:0000313" key="3">
    <source>
        <dbReference type="Proteomes" id="UP000821853"/>
    </source>
</evidence>
<dbReference type="OrthoDB" id="5314041at2759"/>
<sequence length="507" mass="54362">MQTTKRNPCANFDRIIYTSFHPPAKPPRRSVAHSPGGGVYEQLCLASSGGPRRRRLSSGDSRSSAEYVDMRPNAAPGTQPPAHLDNHSDASSRLCELSSLYDQQGNRSSSSSSGSKRATVQIPLSPSHYEQPPTPEFPPPSPATAESGIHSKIRPLSRQQRRRRLGSDGSSSRRSSRDVDTLTDEDELLLELNGDAAPTPTLVSSTTTTTTTSGIVEEIVEENPFADPNSTNCRGHSTTKCNLLYSSTMERRSLTRSKTQFGVSTPQRGCYEVEQCLSEASSRPNSEPLSPVFGDQGGRRDASGASFSTAAREEEEEVCKGPRRRREMLTTPGSFGGRLGDLGCWRCELAGWLAGSGVTGAADSDSSCLDGAAAAASRLPPKPPRFSPRAAACLRGHNSRGRARISSCNGGLRRTAPRRSRPCTCLPSTTSAWCSSAGVRDLFPASTRDRPAVLLSRLQSGVLPADRRPNGPRRAAESSSRFITAAPARVFFHRLTSPVISVGLGSH</sequence>
<feature type="region of interest" description="Disordered" evidence="1">
    <location>
        <begin position="20"/>
        <end position="90"/>
    </location>
</feature>
<organism evidence="2 3">
    <name type="scientific">Haemaphysalis longicornis</name>
    <name type="common">Bush tick</name>
    <dbReference type="NCBI Taxonomy" id="44386"/>
    <lineage>
        <taxon>Eukaryota</taxon>
        <taxon>Metazoa</taxon>
        <taxon>Ecdysozoa</taxon>
        <taxon>Arthropoda</taxon>
        <taxon>Chelicerata</taxon>
        <taxon>Arachnida</taxon>
        <taxon>Acari</taxon>
        <taxon>Parasitiformes</taxon>
        <taxon>Ixodida</taxon>
        <taxon>Ixodoidea</taxon>
        <taxon>Ixodidae</taxon>
        <taxon>Haemaphysalinae</taxon>
        <taxon>Haemaphysalis</taxon>
    </lineage>
</organism>
<reference evidence="2 3" key="1">
    <citation type="journal article" date="2020" name="Cell">
        <title>Large-Scale Comparative Analyses of Tick Genomes Elucidate Their Genetic Diversity and Vector Capacities.</title>
        <authorList>
            <consortium name="Tick Genome and Microbiome Consortium (TIGMIC)"/>
            <person name="Jia N."/>
            <person name="Wang J."/>
            <person name="Shi W."/>
            <person name="Du L."/>
            <person name="Sun Y."/>
            <person name="Zhan W."/>
            <person name="Jiang J.F."/>
            <person name="Wang Q."/>
            <person name="Zhang B."/>
            <person name="Ji P."/>
            <person name="Bell-Sakyi L."/>
            <person name="Cui X.M."/>
            <person name="Yuan T.T."/>
            <person name="Jiang B.G."/>
            <person name="Yang W.F."/>
            <person name="Lam T.T."/>
            <person name="Chang Q.C."/>
            <person name="Ding S.J."/>
            <person name="Wang X.J."/>
            <person name="Zhu J.G."/>
            <person name="Ruan X.D."/>
            <person name="Zhao L."/>
            <person name="Wei J.T."/>
            <person name="Ye R.Z."/>
            <person name="Que T.C."/>
            <person name="Du C.H."/>
            <person name="Zhou Y.H."/>
            <person name="Cheng J.X."/>
            <person name="Dai P.F."/>
            <person name="Guo W.B."/>
            <person name="Han X.H."/>
            <person name="Huang E.J."/>
            <person name="Li L.F."/>
            <person name="Wei W."/>
            <person name="Gao Y.C."/>
            <person name="Liu J.Z."/>
            <person name="Shao H.Z."/>
            <person name="Wang X."/>
            <person name="Wang C.C."/>
            <person name="Yang T.C."/>
            <person name="Huo Q.B."/>
            <person name="Li W."/>
            <person name="Chen H.Y."/>
            <person name="Chen S.E."/>
            <person name="Zhou L.G."/>
            <person name="Ni X.B."/>
            <person name="Tian J.H."/>
            <person name="Sheng Y."/>
            <person name="Liu T."/>
            <person name="Pan Y.S."/>
            <person name="Xia L.Y."/>
            <person name="Li J."/>
            <person name="Zhao F."/>
            <person name="Cao W.C."/>
        </authorList>
    </citation>
    <scope>NUCLEOTIDE SEQUENCE [LARGE SCALE GENOMIC DNA]</scope>
    <source>
        <strain evidence="2">HaeL-2018</strain>
    </source>
</reference>
<evidence type="ECO:0000256" key="1">
    <source>
        <dbReference type="SAM" id="MobiDB-lite"/>
    </source>
</evidence>
<feature type="compositionally biased region" description="Polar residues" evidence="1">
    <location>
        <begin position="279"/>
        <end position="288"/>
    </location>
</feature>
<dbReference type="Proteomes" id="UP000821853">
    <property type="component" value="Chromosome 4"/>
</dbReference>
<gene>
    <name evidence="2" type="ORF">HPB48_016612</name>
</gene>
<feature type="compositionally biased region" description="Pro residues" evidence="1">
    <location>
        <begin position="132"/>
        <end position="142"/>
    </location>
</feature>